<dbReference type="GO" id="GO:0005886">
    <property type="term" value="C:plasma membrane"/>
    <property type="evidence" value="ECO:0007669"/>
    <property type="project" value="TreeGrafter"/>
</dbReference>
<sequence length="293" mass="30818">MSSLAETFAGSHRASGSHDGPLLEVDHVVVQFGGVTAVNEACFTADPGTVTGLIGPNGAGKTTCFNVISGLQKPTRGTVRFQGKDVSSTPVHRRSKRGMGRTFQRLEAFGSLSVRDNVKVAADIHRGVLKGFLPGGHGKNIDALLERVGIAAYADERADSIPTGTARLLELARCLAGDPKLLLLDEPSSGLDETETDAFGDLLRDLAAEGRAILMVEHDMDLVMAVCDVIHVLDFGSIIASGDPATIRRDPAVQKAYLGYSDEDDADAHTVTDLPAVSDDTMVIPAAREGVGS</sequence>
<feature type="domain" description="ABC transporter" evidence="4">
    <location>
        <begin position="23"/>
        <end position="260"/>
    </location>
</feature>
<dbReference type="Pfam" id="PF00005">
    <property type="entry name" value="ABC_tran"/>
    <property type="match status" value="1"/>
</dbReference>
<organism evidence="5">
    <name type="scientific">freshwater metagenome</name>
    <dbReference type="NCBI Taxonomy" id="449393"/>
    <lineage>
        <taxon>unclassified sequences</taxon>
        <taxon>metagenomes</taxon>
        <taxon>ecological metagenomes</taxon>
    </lineage>
</organism>
<evidence type="ECO:0000259" key="4">
    <source>
        <dbReference type="PROSITE" id="PS50893"/>
    </source>
</evidence>
<dbReference type="InterPro" id="IPR032823">
    <property type="entry name" value="BCA_ABC_TP_C"/>
</dbReference>
<dbReference type="Pfam" id="PF12399">
    <property type="entry name" value="BCA_ABC_TP_C"/>
    <property type="match status" value="1"/>
</dbReference>
<dbReference type="PROSITE" id="PS50893">
    <property type="entry name" value="ABC_TRANSPORTER_2"/>
    <property type="match status" value="1"/>
</dbReference>
<dbReference type="SMART" id="SM00382">
    <property type="entry name" value="AAA"/>
    <property type="match status" value="1"/>
</dbReference>
<accession>A0A6J6T7H9</accession>
<dbReference type="InterPro" id="IPR051120">
    <property type="entry name" value="ABC_AA/LPS_Transport"/>
</dbReference>
<name>A0A6J6T7H9_9ZZZZ</name>
<evidence type="ECO:0000313" key="5">
    <source>
        <dbReference type="EMBL" id="CAB4743008.1"/>
    </source>
</evidence>
<proteinExistence type="predicted"/>
<dbReference type="InterPro" id="IPR003593">
    <property type="entry name" value="AAA+_ATPase"/>
</dbReference>
<dbReference type="CDD" id="cd03219">
    <property type="entry name" value="ABC_Mj1267_LivG_branched"/>
    <property type="match status" value="1"/>
</dbReference>
<dbReference type="PANTHER" id="PTHR45772">
    <property type="entry name" value="CONSERVED COMPONENT OF ABC TRANSPORTER FOR NATURAL AMINO ACIDS-RELATED"/>
    <property type="match status" value="1"/>
</dbReference>
<dbReference type="PANTHER" id="PTHR45772:SF1">
    <property type="entry name" value="ABC TRANSPORTER ATP-BINDING PROTEIN"/>
    <property type="match status" value="1"/>
</dbReference>
<dbReference type="InterPro" id="IPR003439">
    <property type="entry name" value="ABC_transporter-like_ATP-bd"/>
</dbReference>
<dbReference type="InterPro" id="IPR027417">
    <property type="entry name" value="P-loop_NTPase"/>
</dbReference>
<keyword evidence="3" id="KW-0067">ATP-binding</keyword>
<dbReference type="GO" id="GO:0005524">
    <property type="term" value="F:ATP binding"/>
    <property type="evidence" value="ECO:0007669"/>
    <property type="project" value="UniProtKB-KW"/>
</dbReference>
<evidence type="ECO:0000256" key="1">
    <source>
        <dbReference type="ARBA" id="ARBA00022448"/>
    </source>
</evidence>
<evidence type="ECO:0000256" key="2">
    <source>
        <dbReference type="ARBA" id="ARBA00022741"/>
    </source>
</evidence>
<dbReference type="GO" id="GO:0016887">
    <property type="term" value="F:ATP hydrolysis activity"/>
    <property type="evidence" value="ECO:0007669"/>
    <property type="project" value="InterPro"/>
</dbReference>
<dbReference type="SUPFAM" id="SSF52540">
    <property type="entry name" value="P-loop containing nucleoside triphosphate hydrolases"/>
    <property type="match status" value="1"/>
</dbReference>
<evidence type="ECO:0000256" key="3">
    <source>
        <dbReference type="ARBA" id="ARBA00022840"/>
    </source>
</evidence>
<dbReference type="EMBL" id="CAEZYQ010000010">
    <property type="protein sequence ID" value="CAB4743008.1"/>
    <property type="molecule type" value="Genomic_DNA"/>
</dbReference>
<gene>
    <name evidence="5" type="ORF">UFOPK2761_01451</name>
</gene>
<reference evidence="5" key="1">
    <citation type="submission" date="2020-05" db="EMBL/GenBank/DDBJ databases">
        <authorList>
            <person name="Chiriac C."/>
            <person name="Salcher M."/>
            <person name="Ghai R."/>
            <person name="Kavagutti S V."/>
        </authorList>
    </citation>
    <scope>NUCLEOTIDE SEQUENCE</scope>
</reference>
<keyword evidence="2" id="KW-0547">Nucleotide-binding</keyword>
<keyword evidence="1" id="KW-0813">Transport</keyword>
<protein>
    <submittedName>
        <fullName evidence="5">Unannotated protein</fullName>
    </submittedName>
</protein>
<dbReference type="Gene3D" id="3.40.50.300">
    <property type="entry name" value="P-loop containing nucleotide triphosphate hydrolases"/>
    <property type="match status" value="1"/>
</dbReference>
<dbReference type="AlphaFoldDB" id="A0A6J6T7H9"/>